<evidence type="ECO:0000256" key="1">
    <source>
        <dbReference type="ARBA" id="ARBA00010875"/>
    </source>
</evidence>
<dbReference type="Proteomes" id="UP000219559">
    <property type="component" value="Unassembled WGS sequence"/>
</dbReference>
<evidence type="ECO:0000313" key="9">
    <source>
        <dbReference type="Proteomes" id="UP000219559"/>
    </source>
</evidence>
<keyword evidence="7" id="KW-0690">Ribosome biogenesis</keyword>
<dbReference type="GO" id="GO:0004521">
    <property type="term" value="F:RNA endonuclease activity"/>
    <property type="evidence" value="ECO:0007669"/>
    <property type="project" value="UniProtKB-UniRule"/>
</dbReference>
<evidence type="ECO:0000256" key="3">
    <source>
        <dbReference type="ARBA" id="ARBA00022723"/>
    </source>
</evidence>
<dbReference type="NCBIfam" id="TIGR00043">
    <property type="entry name" value="rRNA maturation RNase YbeY"/>
    <property type="match status" value="1"/>
</dbReference>
<dbReference type="EMBL" id="NBWU01000001">
    <property type="protein sequence ID" value="PCE66588.1"/>
    <property type="molecule type" value="Genomic_DNA"/>
</dbReference>
<dbReference type="PROSITE" id="PS01306">
    <property type="entry name" value="UPF0054"/>
    <property type="match status" value="1"/>
</dbReference>
<feature type="binding site" evidence="7">
    <location>
        <position position="115"/>
    </location>
    <ligand>
        <name>Zn(2+)</name>
        <dbReference type="ChEBI" id="CHEBI:29105"/>
        <note>catalytic</note>
    </ligand>
</feature>
<dbReference type="OrthoDB" id="9811984at2"/>
<dbReference type="EC" id="3.1.-.-" evidence="7"/>
<feature type="binding site" evidence="7">
    <location>
        <position position="105"/>
    </location>
    <ligand>
        <name>Zn(2+)</name>
        <dbReference type="ChEBI" id="CHEBI:29105"/>
        <note>catalytic</note>
    </ligand>
</feature>
<dbReference type="PANTHER" id="PTHR46986:SF1">
    <property type="entry name" value="ENDORIBONUCLEASE YBEY, CHLOROPLASTIC"/>
    <property type="match status" value="1"/>
</dbReference>
<accession>A0A2A4GF08</accession>
<protein>
    <recommendedName>
        <fullName evidence="7">Endoribonuclease YbeY</fullName>
        <ecNumber evidence="7">3.1.-.-</ecNumber>
    </recommendedName>
</protein>
<keyword evidence="7" id="KW-0698">rRNA processing</keyword>
<keyword evidence="6 7" id="KW-0862">Zinc</keyword>
<comment type="similarity">
    <text evidence="1 7">Belongs to the endoribonuclease YbeY family.</text>
</comment>
<dbReference type="GO" id="GO:0008270">
    <property type="term" value="F:zinc ion binding"/>
    <property type="evidence" value="ECO:0007669"/>
    <property type="project" value="UniProtKB-UniRule"/>
</dbReference>
<keyword evidence="3 7" id="KW-0479">Metal-binding</keyword>
<dbReference type="InterPro" id="IPR023091">
    <property type="entry name" value="MetalPrtase_cat_dom_sf_prd"/>
</dbReference>
<gene>
    <name evidence="7" type="primary">ybeY</name>
    <name evidence="8" type="ORF">B7P33_04630</name>
</gene>
<dbReference type="HAMAP" id="MF_00009">
    <property type="entry name" value="Endoribonucl_YbeY"/>
    <property type="match status" value="1"/>
</dbReference>
<evidence type="ECO:0000256" key="5">
    <source>
        <dbReference type="ARBA" id="ARBA00022801"/>
    </source>
</evidence>
<dbReference type="AlphaFoldDB" id="A0A2A4GF08"/>
<comment type="function">
    <text evidence="7">Single strand-specific metallo-endoribonuclease involved in late-stage 70S ribosome quality control and in maturation of the 3' terminus of the 16S rRNA.</text>
</comment>
<dbReference type="GO" id="GO:0004222">
    <property type="term" value="F:metalloendopeptidase activity"/>
    <property type="evidence" value="ECO:0007669"/>
    <property type="project" value="InterPro"/>
</dbReference>
<comment type="subcellular location">
    <subcellularLocation>
        <location evidence="7">Cytoplasm</location>
    </subcellularLocation>
</comment>
<dbReference type="InterPro" id="IPR020549">
    <property type="entry name" value="YbeY_CS"/>
</dbReference>
<dbReference type="SUPFAM" id="SSF55486">
    <property type="entry name" value="Metalloproteases ('zincins'), catalytic domain"/>
    <property type="match status" value="1"/>
</dbReference>
<keyword evidence="2 7" id="KW-0540">Nuclease</keyword>
<dbReference type="GO" id="GO:0006364">
    <property type="term" value="P:rRNA processing"/>
    <property type="evidence" value="ECO:0007669"/>
    <property type="project" value="UniProtKB-UniRule"/>
</dbReference>
<dbReference type="InterPro" id="IPR002036">
    <property type="entry name" value="YbeY"/>
</dbReference>
<keyword evidence="7" id="KW-0963">Cytoplasm</keyword>
<proteinExistence type="inferred from homology"/>
<dbReference type="GO" id="GO:0005737">
    <property type="term" value="C:cytoplasm"/>
    <property type="evidence" value="ECO:0007669"/>
    <property type="project" value="UniProtKB-SubCell"/>
</dbReference>
<feature type="binding site" evidence="7">
    <location>
        <position position="109"/>
    </location>
    <ligand>
        <name>Zn(2+)</name>
        <dbReference type="ChEBI" id="CHEBI:29105"/>
        <note>catalytic</note>
    </ligand>
</feature>
<keyword evidence="4 7" id="KW-0255">Endonuclease</keyword>
<reference evidence="8 9" key="1">
    <citation type="submission" date="2017-04" db="EMBL/GenBank/DDBJ databases">
        <title>A new member of the family Flavobacteriaceae isolated from ascidians.</title>
        <authorList>
            <person name="Chen L."/>
        </authorList>
    </citation>
    <scope>NUCLEOTIDE SEQUENCE [LARGE SCALE GENOMIC DNA]</scope>
    <source>
        <strain evidence="8 9">HQA918</strain>
    </source>
</reference>
<dbReference type="Pfam" id="PF02130">
    <property type="entry name" value="YbeY"/>
    <property type="match status" value="1"/>
</dbReference>
<keyword evidence="5 7" id="KW-0378">Hydrolase</keyword>
<dbReference type="RefSeq" id="WP_097442109.1">
    <property type="nucleotide sequence ID" value="NZ_NBWU01000001.1"/>
</dbReference>
<evidence type="ECO:0000256" key="6">
    <source>
        <dbReference type="ARBA" id="ARBA00022833"/>
    </source>
</evidence>
<evidence type="ECO:0000313" key="8">
    <source>
        <dbReference type="EMBL" id="PCE66588.1"/>
    </source>
</evidence>
<organism evidence="8 9">
    <name type="scientific">Sediminicola luteus</name>
    <dbReference type="NCBI Taxonomy" id="319238"/>
    <lineage>
        <taxon>Bacteria</taxon>
        <taxon>Pseudomonadati</taxon>
        <taxon>Bacteroidota</taxon>
        <taxon>Flavobacteriia</taxon>
        <taxon>Flavobacteriales</taxon>
        <taxon>Flavobacteriaceae</taxon>
        <taxon>Sediminicola</taxon>
    </lineage>
</organism>
<comment type="caution">
    <text evidence="8">The sequence shown here is derived from an EMBL/GenBank/DDBJ whole genome shotgun (WGS) entry which is preliminary data.</text>
</comment>
<sequence>MIHYHHQTEFLLSDQGLYSNWLQAVIQKEGKVLGELNFIFLSDEALLQMNKEYLNHDYFTDIITFDYCDGDLVSGDLFISVDRVADNAKKYHSEFLEELKRVMVHGVLHLIGYGDKHEDDQLIMRHKEDLYIKMFHVEH</sequence>
<comment type="cofactor">
    <cofactor evidence="7">
        <name>Zn(2+)</name>
        <dbReference type="ChEBI" id="CHEBI:29105"/>
    </cofactor>
    <text evidence="7">Binds 1 zinc ion.</text>
</comment>
<evidence type="ECO:0000256" key="4">
    <source>
        <dbReference type="ARBA" id="ARBA00022759"/>
    </source>
</evidence>
<name>A0A2A4GF08_9FLAO</name>
<dbReference type="Gene3D" id="3.40.390.30">
    <property type="entry name" value="Metalloproteases ('zincins'), catalytic domain"/>
    <property type="match status" value="1"/>
</dbReference>
<keyword evidence="9" id="KW-1185">Reference proteome</keyword>
<dbReference type="PANTHER" id="PTHR46986">
    <property type="entry name" value="ENDORIBONUCLEASE YBEY, CHLOROPLASTIC"/>
    <property type="match status" value="1"/>
</dbReference>
<evidence type="ECO:0000256" key="7">
    <source>
        <dbReference type="HAMAP-Rule" id="MF_00009"/>
    </source>
</evidence>
<evidence type="ECO:0000256" key="2">
    <source>
        <dbReference type="ARBA" id="ARBA00022722"/>
    </source>
</evidence>